<dbReference type="InterPro" id="IPR000498">
    <property type="entry name" value="OmpA-like_TM_dom"/>
</dbReference>
<gene>
    <name evidence="4" type="ORF">VA613_07490</name>
</gene>
<feature type="chain" id="PRO_5045741725" evidence="2">
    <location>
        <begin position="23"/>
        <end position="197"/>
    </location>
</feature>
<protein>
    <submittedName>
        <fullName evidence="4">Outer membrane beta-barrel protein</fullName>
    </submittedName>
</protein>
<dbReference type="SUPFAM" id="SSF56925">
    <property type="entry name" value="OMPA-like"/>
    <property type="match status" value="1"/>
</dbReference>
<dbReference type="Proteomes" id="UP001334732">
    <property type="component" value="Chromosome"/>
</dbReference>
<accession>A0ABZ1CFI9</accession>
<dbReference type="RefSeq" id="WP_324778479.1">
    <property type="nucleotide sequence ID" value="NZ_CP141769.1"/>
</dbReference>
<evidence type="ECO:0000313" key="5">
    <source>
        <dbReference type="Proteomes" id="UP001334732"/>
    </source>
</evidence>
<dbReference type="InterPro" id="IPR011250">
    <property type="entry name" value="OMP/PagP_B-barrel"/>
</dbReference>
<keyword evidence="5" id="KW-1185">Reference proteome</keyword>
<keyword evidence="2" id="KW-0732">Signal</keyword>
<reference evidence="4 5" key="1">
    <citation type="submission" date="2023-12" db="EMBL/GenBank/DDBJ databases">
        <title>Thiobacillus sedimentum sp. nov., a chemolithoautotrophic sulfur-oxidizing bacterium isolated from freshwater sediment.</title>
        <authorList>
            <person name="Luo J."/>
            <person name="Dai C."/>
        </authorList>
    </citation>
    <scope>NUCLEOTIDE SEQUENCE [LARGE SCALE GENOMIC DNA]</scope>
    <source>
        <strain evidence="4 5">SCUT-2</strain>
    </source>
</reference>
<evidence type="ECO:0000313" key="4">
    <source>
        <dbReference type="EMBL" id="WRS37865.1"/>
    </source>
</evidence>
<sequence>MRTMRLAAAAAAALSLSNPASAGFFDFTLSPYVGASAGRATADVTCPAGTACDDSDTAWKVYGGLEVNEFISMEVGYLDLGKVGYTGAKTGTRETNGMMLQLVGTYALNPDFTLMARGGMNILNTEVNGTIAGTANGNTGDTDVVWSLGLGAQYNVTQSVGLRVEWERYFNTGSPAANGGTGEADDDLLSAGVVFKF</sequence>
<dbReference type="Gene3D" id="2.40.160.20">
    <property type="match status" value="1"/>
</dbReference>
<name>A0ABZ1CFI9_9PROT</name>
<evidence type="ECO:0000259" key="3">
    <source>
        <dbReference type="Pfam" id="PF01389"/>
    </source>
</evidence>
<dbReference type="EMBL" id="CP141769">
    <property type="protein sequence ID" value="WRS37865.1"/>
    <property type="molecule type" value="Genomic_DNA"/>
</dbReference>
<evidence type="ECO:0000256" key="2">
    <source>
        <dbReference type="SAM" id="SignalP"/>
    </source>
</evidence>
<dbReference type="Pfam" id="PF01389">
    <property type="entry name" value="OmpA_membrane"/>
    <property type="match status" value="1"/>
</dbReference>
<proteinExistence type="predicted"/>
<feature type="domain" description="Outer membrane protein OmpA-like transmembrane" evidence="3">
    <location>
        <begin position="32"/>
        <end position="197"/>
    </location>
</feature>
<comment type="subcellular location">
    <subcellularLocation>
        <location evidence="1">Cell outer membrane</location>
    </subcellularLocation>
</comment>
<organism evidence="4 5">
    <name type="scientific">Thiobacillus sedimenti</name>
    <dbReference type="NCBI Taxonomy" id="3110231"/>
    <lineage>
        <taxon>Bacteria</taxon>
        <taxon>Pseudomonadati</taxon>
        <taxon>Pseudomonadota</taxon>
        <taxon>Betaproteobacteria</taxon>
        <taxon>Nitrosomonadales</taxon>
        <taxon>Thiobacillaceae</taxon>
        <taxon>Thiobacillus</taxon>
    </lineage>
</organism>
<feature type="signal peptide" evidence="2">
    <location>
        <begin position="1"/>
        <end position="22"/>
    </location>
</feature>
<evidence type="ECO:0000256" key="1">
    <source>
        <dbReference type="ARBA" id="ARBA00004442"/>
    </source>
</evidence>